<gene>
    <name evidence="2" type="ORF">SAMN04489801_6055</name>
</gene>
<evidence type="ECO:0000313" key="2">
    <source>
        <dbReference type="EMBL" id="SDU69110.1"/>
    </source>
</evidence>
<keyword evidence="3" id="KW-1185">Reference proteome</keyword>
<dbReference type="PROSITE" id="PS51257">
    <property type="entry name" value="PROKAR_LIPOPROTEIN"/>
    <property type="match status" value="1"/>
</dbReference>
<evidence type="ECO:0008006" key="4">
    <source>
        <dbReference type="Google" id="ProtNLM"/>
    </source>
</evidence>
<accession>A0ABY0W206</accession>
<evidence type="ECO:0000256" key="1">
    <source>
        <dbReference type="SAM" id="SignalP"/>
    </source>
</evidence>
<dbReference type="Proteomes" id="UP000182476">
    <property type="component" value="Chromosome I"/>
</dbReference>
<keyword evidence="1" id="KW-0732">Signal</keyword>
<organism evidence="2 3">
    <name type="scientific">Pseudomonas mandelii</name>
    <dbReference type="NCBI Taxonomy" id="75612"/>
    <lineage>
        <taxon>Bacteria</taxon>
        <taxon>Pseudomonadati</taxon>
        <taxon>Pseudomonadota</taxon>
        <taxon>Gammaproteobacteria</taxon>
        <taxon>Pseudomonadales</taxon>
        <taxon>Pseudomonadaceae</taxon>
        <taxon>Pseudomonas</taxon>
    </lineage>
</organism>
<dbReference type="EMBL" id="LT629796">
    <property type="protein sequence ID" value="SDU69110.1"/>
    <property type="molecule type" value="Genomic_DNA"/>
</dbReference>
<sequence>MVMVMNRAIIYSLVVLFVAGCSSTGHEAATAAHADAPPNARQLSASEIQSTVIGRKHSSVTATGYAFSETLNPDGTAVIQISSESLQTGQWIMTEDVICVSYKKYGKECNKVLTDGVVIWFVDSVSNKTNNKFTVK</sequence>
<feature type="chain" id="PRO_5047074843" description="Lipoprotein" evidence="1">
    <location>
        <begin position="28"/>
        <end position="136"/>
    </location>
</feature>
<name>A0ABY0W206_9PSED</name>
<reference evidence="2 3" key="1">
    <citation type="submission" date="2016-10" db="EMBL/GenBank/DDBJ databases">
        <authorList>
            <person name="Varghese N."/>
            <person name="Submissions S."/>
        </authorList>
    </citation>
    <scope>NUCLEOTIDE SEQUENCE [LARGE SCALE GENOMIC DNA]</scope>
    <source>
        <strain evidence="2 3">LMG 21607</strain>
    </source>
</reference>
<evidence type="ECO:0000313" key="3">
    <source>
        <dbReference type="Proteomes" id="UP000182476"/>
    </source>
</evidence>
<proteinExistence type="predicted"/>
<protein>
    <recommendedName>
        <fullName evidence="4">Lipoprotein</fullName>
    </recommendedName>
</protein>
<feature type="signal peptide" evidence="1">
    <location>
        <begin position="1"/>
        <end position="27"/>
    </location>
</feature>